<dbReference type="OrthoDB" id="264015at2759"/>
<sequence length="770" mass="87541">MKNVWGSYGAAALGGLVVMELLARRTGGWGLVNSMLLAIAAFYMGGVGMWCMHYLANMGIIFGWGDESYQPVQHPLFCVASLLMPMVGYALAFALLGTAEKPRNWRVIGAGLIAGLVTVGTNVLAQSGITNYDLEYHPGYIAMAGILATVVFIMVFYGLFSIRKHFQRRWYRVIFLALCLALATSGAHWVGIVGTTYRYRKDPSFAQNLKFSNIIAKGVIAMICIAGLAALIMIFFGRRRDIIRKRKCFKVTLASVTFTYDGRIMVEKDGTLPIKTLCVNHDDRTIDEALDTRSSIFQWMFRVSMNWKSVEGILNVMKFHRKDFLNKTDEDPVYWDNHIFSTFFRESYCLTAAKLAKKLRIPITRLGTLYETVYLTGQPLAYKQERDDPERQLELRRSHRGRMLVVNRVIALEEAKKMESLGYRITELEEIIEKLAWSTQTTKVQVSKFMEEVKERAFNEYTHHVGPGVYMGCFVLRPSMAGGFDICVEKKCHGQIPMKKMKIGSVTYDHLKFMKNFDGKKLIDIWPFFKNRYYRTRNYEERLFLKELSRTLQAIVHEYPREVWENSFFIATPTFFPCKLKAVSNELNGAAVIFGLRTMLPVSETSDKYDFVPFQIANITQKRKENECTYFLQAIIREFSKLAKDAYDENQMNGGGRTGFLSALSRVLTPSFRKESSSTATSDNTDSTPQSKTSDPTTGSQSSLAWTWSQNSSNPLICPKSGDWDPVIPSEFEAKDPEGWLEKWFTITTEAEKTRGPAAAARFGAARTRF</sequence>
<feature type="transmembrane region" description="Helical" evidence="2">
    <location>
        <begin position="174"/>
        <end position="194"/>
    </location>
</feature>
<feature type="transmembrane region" description="Helical" evidence="2">
    <location>
        <begin position="6"/>
        <end position="23"/>
    </location>
</feature>
<feature type="compositionally biased region" description="Low complexity" evidence="1">
    <location>
        <begin position="677"/>
        <end position="688"/>
    </location>
</feature>
<dbReference type="InParanoid" id="A0A3N4M0Q4"/>
<keyword evidence="2" id="KW-1133">Transmembrane helix</keyword>
<feature type="transmembrane region" description="Helical" evidence="2">
    <location>
        <begin position="108"/>
        <end position="129"/>
    </location>
</feature>
<feature type="region of interest" description="Disordered" evidence="1">
    <location>
        <begin position="672"/>
        <end position="705"/>
    </location>
</feature>
<evidence type="ECO:0000256" key="1">
    <source>
        <dbReference type="SAM" id="MobiDB-lite"/>
    </source>
</evidence>
<dbReference type="STRING" id="1051890.A0A3N4M0Q4"/>
<dbReference type="Proteomes" id="UP000267821">
    <property type="component" value="Unassembled WGS sequence"/>
</dbReference>
<dbReference type="PANTHER" id="PTHR35152:SF1">
    <property type="entry name" value="DOMAIN SIGNALLING PROTEIN, PUTATIVE (AFU_ORTHOLOGUE AFUA_5G11310)-RELATED"/>
    <property type="match status" value="1"/>
</dbReference>
<protein>
    <submittedName>
        <fullName evidence="3">Uncharacterized protein</fullName>
    </submittedName>
</protein>
<feature type="transmembrane region" description="Helical" evidence="2">
    <location>
        <begin position="76"/>
        <end position="96"/>
    </location>
</feature>
<keyword evidence="4" id="KW-1185">Reference proteome</keyword>
<evidence type="ECO:0000313" key="3">
    <source>
        <dbReference type="EMBL" id="RPB28607.1"/>
    </source>
</evidence>
<accession>A0A3N4M0Q4</accession>
<feature type="compositionally biased region" description="Polar residues" evidence="1">
    <location>
        <begin position="689"/>
        <end position="705"/>
    </location>
</feature>
<keyword evidence="2" id="KW-0472">Membrane</keyword>
<evidence type="ECO:0000313" key="4">
    <source>
        <dbReference type="Proteomes" id="UP000267821"/>
    </source>
</evidence>
<keyword evidence="2" id="KW-0812">Transmembrane</keyword>
<dbReference type="EMBL" id="ML121529">
    <property type="protein sequence ID" value="RPB28607.1"/>
    <property type="molecule type" value="Genomic_DNA"/>
</dbReference>
<dbReference type="AlphaFoldDB" id="A0A3N4M0Q4"/>
<gene>
    <name evidence="3" type="ORF">L211DRAFT_777761</name>
</gene>
<feature type="transmembrane region" description="Helical" evidence="2">
    <location>
        <begin position="214"/>
        <end position="237"/>
    </location>
</feature>
<evidence type="ECO:0000256" key="2">
    <source>
        <dbReference type="SAM" id="Phobius"/>
    </source>
</evidence>
<organism evidence="3 4">
    <name type="scientific">Terfezia boudieri ATCC MYA-4762</name>
    <dbReference type="NCBI Taxonomy" id="1051890"/>
    <lineage>
        <taxon>Eukaryota</taxon>
        <taxon>Fungi</taxon>
        <taxon>Dikarya</taxon>
        <taxon>Ascomycota</taxon>
        <taxon>Pezizomycotina</taxon>
        <taxon>Pezizomycetes</taxon>
        <taxon>Pezizales</taxon>
        <taxon>Pezizaceae</taxon>
        <taxon>Terfezia</taxon>
    </lineage>
</organism>
<dbReference type="PANTHER" id="PTHR35152">
    <property type="entry name" value="DOMAIN SIGNALLING PROTEIN, PUTATIVE (AFU_ORTHOLOGUE AFUA_5G11310)-RELATED"/>
    <property type="match status" value="1"/>
</dbReference>
<feature type="transmembrane region" description="Helical" evidence="2">
    <location>
        <begin position="35"/>
        <end position="56"/>
    </location>
</feature>
<reference evidence="3 4" key="1">
    <citation type="journal article" date="2018" name="Nat. Ecol. Evol.">
        <title>Pezizomycetes genomes reveal the molecular basis of ectomycorrhizal truffle lifestyle.</title>
        <authorList>
            <person name="Murat C."/>
            <person name="Payen T."/>
            <person name="Noel B."/>
            <person name="Kuo A."/>
            <person name="Morin E."/>
            <person name="Chen J."/>
            <person name="Kohler A."/>
            <person name="Krizsan K."/>
            <person name="Balestrini R."/>
            <person name="Da Silva C."/>
            <person name="Montanini B."/>
            <person name="Hainaut M."/>
            <person name="Levati E."/>
            <person name="Barry K.W."/>
            <person name="Belfiori B."/>
            <person name="Cichocki N."/>
            <person name="Clum A."/>
            <person name="Dockter R.B."/>
            <person name="Fauchery L."/>
            <person name="Guy J."/>
            <person name="Iotti M."/>
            <person name="Le Tacon F."/>
            <person name="Lindquist E.A."/>
            <person name="Lipzen A."/>
            <person name="Malagnac F."/>
            <person name="Mello A."/>
            <person name="Molinier V."/>
            <person name="Miyauchi S."/>
            <person name="Poulain J."/>
            <person name="Riccioni C."/>
            <person name="Rubini A."/>
            <person name="Sitrit Y."/>
            <person name="Splivallo R."/>
            <person name="Traeger S."/>
            <person name="Wang M."/>
            <person name="Zifcakova L."/>
            <person name="Wipf D."/>
            <person name="Zambonelli A."/>
            <person name="Paolocci F."/>
            <person name="Nowrousian M."/>
            <person name="Ottonello S."/>
            <person name="Baldrian P."/>
            <person name="Spatafora J.W."/>
            <person name="Henrissat B."/>
            <person name="Nagy L.G."/>
            <person name="Aury J.M."/>
            <person name="Wincker P."/>
            <person name="Grigoriev I.V."/>
            <person name="Bonfante P."/>
            <person name="Martin F.M."/>
        </authorList>
    </citation>
    <scope>NUCLEOTIDE SEQUENCE [LARGE SCALE GENOMIC DNA]</scope>
    <source>
        <strain evidence="3 4">ATCC MYA-4762</strain>
    </source>
</reference>
<name>A0A3N4M0Q4_9PEZI</name>
<proteinExistence type="predicted"/>
<feature type="transmembrane region" description="Helical" evidence="2">
    <location>
        <begin position="141"/>
        <end position="162"/>
    </location>
</feature>